<dbReference type="EMBL" id="NIBL01000009">
    <property type="protein sequence ID" value="OUZ13288.1"/>
    <property type="molecule type" value="Genomic_DNA"/>
</dbReference>
<gene>
    <name evidence="2" type="ORF">A5869_002370</name>
</gene>
<sequence>MKTKKILTLLFILLLTTTITQPISLINNNNNNNTNIYTTLAVKYEYRYKVINGILHKRSYNTTTKKFEGDWIPIG</sequence>
<keyword evidence="1" id="KW-0732">Signal</keyword>
<organism evidence="2 3">
    <name type="scientific">Enterococcus cecorum</name>
    <dbReference type="NCBI Taxonomy" id="44008"/>
    <lineage>
        <taxon>Bacteria</taxon>
        <taxon>Bacillati</taxon>
        <taxon>Bacillota</taxon>
        <taxon>Bacilli</taxon>
        <taxon>Lactobacillales</taxon>
        <taxon>Enterococcaceae</taxon>
        <taxon>Enterococcus</taxon>
    </lineage>
</organism>
<evidence type="ECO:0000313" key="2">
    <source>
        <dbReference type="EMBL" id="OUZ13288.1"/>
    </source>
</evidence>
<name>A0A200HL01_9ENTE</name>
<evidence type="ECO:0000313" key="3">
    <source>
        <dbReference type="Proteomes" id="UP000196503"/>
    </source>
</evidence>
<comment type="caution">
    <text evidence="2">The sequence shown here is derived from an EMBL/GenBank/DDBJ whole genome shotgun (WGS) entry which is preliminary data.</text>
</comment>
<reference evidence="2 3" key="1">
    <citation type="submission" date="2017-05" db="EMBL/GenBank/DDBJ databases">
        <title>The Genome Sequence of Enterococcus faecium 2D5_DIV0622.</title>
        <authorList>
            <consortium name="The Broad Institute Genomics Platform"/>
            <consortium name="The Broad Institute Genomic Center for Infectious Diseases"/>
            <person name="Earl A."/>
            <person name="Manson A."/>
            <person name="Schwartman J."/>
            <person name="Gilmore M."/>
            <person name="Abouelleil A."/>
            <person name="Cao P."/>
            <person name="Chapman S."/>
            <person name="Cusick C."/>
            <person name="Shea T."/>
            <person name="Young S."/>
            <person name="Neafsey D."/>
            <person name="Nusbaum C."/>
            <person name="Birren B."/>
        </authorList>
    </citation>
    <scope>NUCLEOTIDE SEQUENCE [LARGE SCALE GENOMIC DNA]</scope>
    <source>
        <strain evidence="2 3">2D5_DIV0622</strain>
    </source>
</reference>
<evidence type="ECO:0000256" key="1">
    <source>
        <dbReference type="SAM" id="SignalP"/>
    </source>
</evidence>
<dbReference type="AlphaFoldDB" id="A0A200HL01"/>
<proteinExistence type="predicted"/>
<accession>A0A200HL01</accession>
<feature type="signal peptide" evidence="1">
    <location>
        <begin position="1"/>
        <end position="20"/>
    </location>
</feature>
<protein>
    <submittedName>
        <fullName evidence="2">Uncharacterized protein</fullName>
    </submittedName>
</protein>
<feature type="chain" id="PRO_5038726566" evidence="1">
    <location>
        <begin position="21"/>
        <end position="75"/>
    </location>
</feature>
<dbReference type="Proteomes" id="UP000196503">
    <property type="component" value="Unassembled WGS sequence"/>
</dbReference>